<evidence type="ECO:0000313" key="2">
    <source>
        <dbReference type="Proteomes" id="UP000499080"/>
    </source>
</evidence>
<dbReference type="AlphaFoldDB" id="A0A4Y2EM87"/>
<comment type="caution">
    <text evidence="1">The sequence shown here is derived from an EMBL/GenBank/DDBJ whole genome shotgun (WGS) entry which is preliminary data.</text>
</comment>
<name>A0A4Y2EM87_ARAVE</name>
<reference evidence="1 2" key="1">
    <citation type="journal article" date="2019" name="Sci. Rep.">
        <title>Orb-weaving spider Araneus ventricosus genome elucidates the spidroin gene catalogue.</title>
        <authorList>
            <person name="Kono N."/>
            <person name="Nakamura H."/>
            <person name="Ohtoshi R."/>
            <person name="Moran D.A.P."/>
            <person name="Shinohara A."/>
            <person name="Yoshida Y."/>
            <person name="Fujiwara M."/>
            <person name="Mori M."/>
            <person name="Tomita M."/>
            <person name="Arakawa K."/>
        </authorList>
    </citation>
    <scope>NUCLEOTIDE SEQUENCE [LARGE SCALE GENOMIC DNA]</scope>
</reference>
<gene>
    <name evidence="1" type="ORF">AVEN_220982_1</name>
</gene>
<evidence type="ECO:0000313" key="1">
    <source>
        <dbReference type="EMBL" id="GBM30382.1"/>
    </source>
</evidence>
<protein>
    <submittedName>
        <fullName evidence="1">Uncharacterized protein</fullName>
    </submittedName>
</protein>
<organism evidence="1 2">
    <name type="scientific">Araneus ventricosus</name>
    <name type="common">Orbweaver spider</name>
    <name type="synonym">Epeira ventricosa</name>
    <dbReference type="NCBI Taxonomy" id="182803"/>
    <lineage>
        <taxon>Eukaryota</taxon>
        <taxon>Metazoa</taxon>
        <taxon>Ecdysozoa</taxon>
        <taxon>Arthropoda</taxon>
        <taxon>Chelicerata</taxon>
        <taxon>Arachnida</taxon>
        <taxon>Araneae</taxon>
        <taxon>Araneomorphae</taxon>
        <taxon>Entelegynae</taxon>
        <taxon>Araneoidea</taxon>
        <taxon>Araneidae</taxon>
        <taxon>Araneus</taxon>
    </lineage>
</organism>
<sequence length="100" mass="11283">MDSNAFSMVVKSDKLSDEFLEEPSPLIFGAMPQVDWLSQNPSAYLQSSERQDLKTVYDVRPSNVEGVTADLPSMNSELVWKFFGRSSCSLILLSRLPIFF</sequence>
<proteinExistence type="predicted"/>
<dbReference type="Proteomes" id="UP000499080">
    <property type="component" value="Unassembled WGS sequence"/>
</dbReference>
<dbReference type="EMBL" id="BGPR01000659">
    <property type="protein sequence ID" value="GBM30382.1"/>
    <property type="molecule type" value="Genomic_DNA"/>
</dbReference>
<keyword evidence="2" id="KW-1185">Reference proteome</keyword>
<accession>A0A4Y2EM87</accession>